<dbReference type="PANTHER" id="PTHR20855">
    <property type="entry name" value="ADIPOR/PROGESTIN RECEPTOR-RELATED"/>
    <property type="match status" value="1"/>
</dbReference>
<evidence type="ECO:0000256" key="3">
    <source>
        <dbReference type="ARBA" id="ARBA00022692"/>
    </source>
</evidence>
<evidence type="ECO:0000256" key="4">
    <source>
        <dbReference type="ARBA" id="ARBA00022989"/>
    </source>
</evidence>
<keyword evidence="9" id="KW-1185">Reference proteome</keyword>
<keyword evidence="4 7" id="KW-1133">Transmembrane helix</keyword>
<sequence>MMLLLWMTRETLQGGTGNPMNKGTGAYGNKQNKPGYGNRPQYGGTGMGMMNQHALKQRGGYGNRNGNGNGYRAPSYGGFGAGPAAAKGQGSKSGGYGVSSGYTNGGATKAQQGYGGYANGGTAKQPNTGYGAKAGASNGQGAKPNGLVQGAMPSKPDCGPGGRPNGQWVKLPSPGFGAGIGGYPTQNMNNGYKAGNDGQRYGTKPYSPQNGSPESLYNPQSVSLSGDAKSSKYENRSLEALHQGPEIDGQKSIDQFVVSFPGVPTVVPAPHIPAVTSFDTTLDGSSLVPVSVPDVSTVSEVSASPVFPQPELPSLKQQPVSPQQIHIQQHLKFHFHPQGNSQTGKEGKYKLNGFFGNKYQGPKLLDFKNSPPHLQFNKFVLTGYRPISTYRDCLRSLFYLHNEFGNIYTHGIPFICFLLFLPLSIPWAEVDEWWIGVVHYLACLSPTVFSVFYHLFMNHEGGAPIYDTLLCFDMFGVCLVNTLGALPIIHITLLCYPLFRRVTMLAYLLLSGYGVHCAVTARSNVHRLQSFAWQAAFRFVLFMLRLTGAGKGSPASLHLYLTMDTLALLGGLVNISRLPERFSPGRFDYWFNSHQIMHIMVVLSIMYLHWGMLEDLTWLKGYHCPGE</sequence>
<feature type="region of interest" description="Disordered" evidence="6">
    <location>
        <begin position="14"/>
        <end position="42"/>
    </location>
</feature>
<dbReference type="PANTHER" id="PTHR20855:SF138">
    <property type="entry name" value="PROGESTIN AND ADIPOQ RECEPTOR FAMILY MEMBER 4"/>
    <property type="match status" value="1"/>
</dbReference>
<gene>
    <name evidence="8" type="ORF">QQF64_004440</name>
</gene>
<proteinExistence type="inferred from homology"/>
<evidence type="ECO:0000256" key="5">
    <source>
        <dbReference type="ARBA" id="ARBA00023136"/>
    </source>
</evidence>
<evidence type="ECO:0000313" key="9">
    <source>
        <dbReference type="Proteomes" id="UP001558613"/>
    </source>
</evidence>
<organism evidence="8 9">
    <name type="scientific">Cirrhinus molitorella</name>
    <name type="common">mud carp</name>
    <dbReference type="NCBI Taxonomy" id="172907"/>
    <lineage>
        <taxon>Eukaryota</taxon>
        <taxon>Metazoa</taxon>
        <taxon>Chordata</taxon>
        <taxon>Craniata</taxon>
        <taxon>Vertebrata</taxon>
        <taxon>Euteleostomi</taxon>
        <taxon>Actinopterygii</taxon>
        <taxon>Neopterygii</taxon>
        <taxon>Teleostei</taxon>
        <taxon>Ostariophysi</taxon>
        <taxon>Cypriniformes</taxon>
        <taxon>Cyprinidae</taxon>
        <taxon>Labeoninae</taxon>
        <taxon>Labeonini</taxon>
        <taxon>Cirrhinus</taxon>
    </lineage>
</organism>
<feature type="region of interest" description="Disordered" evidence="6">
    <location>
        <begin position="129"/>
        <end position="173"/>
    </location>
</feature>
<dbReference type="Proteomes" id="UP001558613">
    <property type="component" value="Unassembled WGS sequence"/>
</dbReference>
<evidence type="ECO:0000256" key="2">
    <source>
        <dbReference type="ARBA" id="ARBA00007018"/>
    </source>
</evidence>
<evidence type="ECO:0000313" key="8">
    <source>
        <dbReference type="EMBL" id="KAL1264085.1"/>
    </source>
</evidence>
<dbReference type="InterPro" id="IPR004254">
    <property type="entry name" value="AdipoR/HlyIII-related"/>
</dbReference>
<comment type="similarity">
    <text evidence="2">Belongs to the ADIPOR family.</text>
</comment>
<feature type="transmembrane region" description="Helical" evidence="7">
    <location>
        <begin position="468"/>
        <end position="492"/>
    </location>
</feature>
<protein>
    <recommendedName>
        <fullName evidence="10">Progestin and adipoQ receptor family member 4</fullName>
    </recommendedName>
</protein>
<comment type="subcellular location">
    <subcellularLocation>
        <location evidence="1">Membrane</location>
        <topology evidence="1">Multi-pass membrane protein</topology>
    </subcellularLocation>
</comment>
<dbReference type="Pfam" id="PF03006">
    <property type="entry name" value="HlyIII"/>
    <property type="match status" value="1"/>
</dbReference>
<reference evidence="8 9" key="1">
    <citation type="submission" date="2023-09" db="EMBL/GenBank/DDBJ databases">
        <authorList>
            <person name="Wang M."/>
        </authorList>
    </citation>
    <scope>NUCLEOTIDE SEQUENCE [LARGE SCALE GENOMIC DNA]</scope>
    <source>
        <strain evidence="8">GT-2023</strain>
        <tissue evidence="8">Liver</tissue>
    </source>
</reference>
<comment type="caution">
    <text evidence="8">The sequence shown here is derived from an EMBL/GenBank/DDBJ whole genome shotgun (WGS) entry which is preliminary data.</text>
</comment>
<evidence type="ECO:0000256" key="6">
    <source>
        <dbReference type="SAM" id="MobiDB-lite"/>
    </source>
</evidence>
<dbReference type="EMBL" id="JAYMGO010000012">
    <property type="protein sequence ID" value="KAL1264085.1"/>
    <property type="molecule type" value="Genomic_DNA"/>
</dbReference>
<name>A0ABR3MHI8_9TELE</name>
<evidence type="ECO:0000256" key="7">
    <source>
        <dbReference type="SAM" id="Phobius"/>
    </source>
</evidence>
<feature type="region of interest" description="Disordered" evidence="6">
    <location>
        <begin position="188"/>
        <end position="234"/>
    </location>
</feature>
<accession>A0ABR3MHI8</accession>
<feature type="transmembrane region" description="Helical" evidence="7">
    <location>
        <begin position="596"/>
        <end position="613"/>
    </location>
</feature>
<feature type="compositionally biased region" description="Polar residues" evidence="6">
    <location>
        <begin position="206"/>
        <end position="224"/>
    </location>
</feature>
<keyword evidence="5 7" id="KW-0472">Membrane</keyword>
<feature type="transmembrane region" description="Helical" evidence="7">
    <location>
        <begin position="407"/>
        <end position="427"/>
    </location>
</feature>
<feature type="transmembrane region" description="Helical" evidence="7">
    <location>
        <begin position="433"/>
        <end position="456"/>
    </location>
</feature>
<evidence type="ECO:0000256" key="1">
    <source>
        <dbReference type="ARBA" id="ARBA00004141"/>
    </source>
</evidence>
<keyword evidence="3 7" id="KW-0812">Transmembrane</keyword>
<evidence type="ECO:0008006" key="10">
    <source>
        <dbReference type="Google" id="ProtNLM"/>
    </source>
</evidence>